<reference evidence="1 2" key="1">
    <citation type="journal article" date="2014" name="Int. J. Syst. Evol. Microbiol.">
        <title>Bradyrhizobium ottawaense sp. nov., a symbiotic nitrogen fixing bacterium from root nodules of soybeans in Canada.</title>
        <authorList>
            <person name="Yu X."/>
            <person name="Cloutier S."/>
            <person name="Tambong J.T."/>
            <person name="Bromfield E.S."/>
        </authorList>
    </citation>
    <scope>NUCLEOTIDE SEQUENCE [LARGE SCALE GENOMIC DNA]</scope>
    <source>
        <strain evidence="1 2">OO99</strain>
    </source>
</reference>
<sequence length="59" mass="6575">MGGRFRTEVRPLVAEVGYRGVKEVDEVVHSLVPRTQRSAISAFTRVFDTLLRCAAEPEA</sequence>
<gene>
    <name evidence="1" type="ORF">CIT37_21600</name>
</gene>
<accession>A0A2U8PAD3</accession>
<protein>
    <submittedName>
        <fullName evidence="1">Uncharacterized protein</fullName>
    </submittedName>
</protein>
<dbReference type="AlphaFoldDB" id="A0A2U8PAD3"/>
<name>A0A2U8PAD3_9BRAD</name>
<reference evidence="1 2" key="2">
    <citation type="journal article" date="2017" name="Syst. Appl. Microbiol.">
        <title>Soybeans inoculated with root zone soils of Canadian native legumes harbour diverse and novel Bradyrhizobium spp. that possess agricultural potential.</title>
        <authorList>
            <person name="Bromfield E.S.P."/>
            <person name="Cloutier S."/>
            <person name="Tambong J.T."/>
            <person name="Tran Thi T.V."/>
        </authorList>
    </citation>
    <scope>NUCLEOTIDE SEQUENCE [LARGE SCALE GENOMIC DNA]</scope>
    <source>
        <strain evidence="1 2">OO99</strain>
    </source>
</reference>
<evidence type="ECO:0000313" key="2">
    <source>
        <dbReference type="Proteomes" id="UP000215703"/>
    </source>
</evidence>
<proteinExistence type="predicted"/>
<evidence type="ECO:0000313" key="1">
    <source>
        <dbReference type="EMBL" id="AWL94464.1"/>
    </source>
</evidence>
<dbReference type="EMBL" id="CP029425">
    <property type="protein sequence ID" value="AWL94464.1"/>
    <property type="molecule type" value="Genomic_DNA"/>
</dbReference>
<organism evidence="1 2">
    <name type="scientific">Bradyrhizobium ottawaense</name>
    <dbReference type="NCBI Taxonomy" id="931866"/>
    <lineage>
        <taxon>Bacteria</taxon>
        <taxon>Pseudomonadati</taxon>
        <taxon>Pseudomonadota</taxon>
        <taxon>Alphaproteobacteria</taxon>
        <taxon>Hyphomicrobiales</taxon>
        <taxon>Nitrobacteraceae</taxon>
        <taxon>Bradyrhizobium</taxon>
    </lineage>
</organism>
<accession>A0A5H2YPZ3</accession>
<dbReference type="Proteomes" id="UP000215703">
    <property type="component" value="Chromosome"/>
</dbReference>